<dbReference type="Proteomes" id="UP000663889">
    <property type="component" value="Unassembled WGS sequence"/>
</dbReference>
<dbReference type="Pfam" id="PF00270">
    <property type="entry name" value="DEAD"/>
    <property type="match status" value="1"/>
</dbReference>
<dbReference type="InterPro" id="IPR001650">
    <property type="entry name" value="Helicase_C-like"/>
</dbReference>
<dbReference type="SMART" id="SM00490">
    <property type="entry name" value="HELICc"/>
    <property type="match status" value="1"/>
</dbReference>
<dbReference type="InterPro" id="IPR027417">
    <property type="entry name" value="P-loop_NTPase"/>
</dbReference>
<feature type="domain" description="Helicase ATP-binding" evidence="5">
    <location>
        <begin position="93"/>
        <end position="260"/>
    </location>
</feature>
<dbReference type="GO" id="GO:0003723">
    <property type="term" value="F:RNA binding"/>
    <property type="evidence" value="ECO:0007669"/>
    <property type="project" value="TreeGrafter"/>
</dbReference>
<dbReference type="PROSITE" id="PS51192">
    <property type="entry name" value="HELICASE_ATP_BIND_1"/>
    <property type="match status" value="1"/>
</dbReference>
<reference evidence="7" key="1">
    <citation type="submission" date="2021-02" db="EMBL/GenBank/DDBJ databases">
        <authorList>
            <person name="Nowell W R."/>
        </authorList>
    </citation>
    <scope>NUCLEOTIDE SEQUENCE</scope>
</reference>
<keyword evidence="4" id="KW-0067">ATP-binding</keyword>
<evidence type="ECO:0000259" key="6">
    <source>
        <dbReference type="PROSITE" id="PS51194"/>
    </source>
</evidence>
<accession>A0A814P6K1</accession>
<keyword evidence="2" id="KW-0378">Hydrolase</keyword>
<evidence type="ECO:0000256" key="3">
    <source>
        <dbReference type="ARBA" id="ARBA00022806"/>
    </source>
</evidence>
<gene>
    <name evidence="7" type="ORF">SEV965_LOCUS15890</name>
</gene>
<dbReference type="Pfam" id="PF00271">
    <property type="entry name" value="Helicase_C"/>
    <property type="match status" value="1"/>
</dbReference>
<organism evidence="7 8">
    <name type="scientific">Rotaria sordida</name>
    <dbReference type="NCBI Taxonomy" id="392033"/>
    <lineage>
        <taxon>Eukaryota</taxon>
        <taxon>Metazoa</taxon>
        <taxon>Spiralia</taxon>
        <taxon>Gnathifera</taxon>
        <taxon>Rotifera</taxon>
        <taxon>Eurotatoria</taxon>
        <taxon>Bdelloidea</taxon>
        <taxon>Philodinida</taxon>
        <taxon>Philodinidae</taxon>
        <taxon>Rotaria</taxon>
    </lineage>
</organism>
<dbReference type="InterPro" id="IPR014001">
    <property type="entry name" value="Helicase_ATP-bd"/>
</dbReference>
<evidence type="ECO:0008006" key="9">
    <source>
        <dbReference type="Google" id="ProtNLM"/>
    </source>
</evidence>
<feature type="domain" description="Helicase C-terminal" evidence="6">
    <location>
        <begin position="287"/>
        <end position="453"/>
    </location>
</feature>
<dbReference type="SMART" id="SM00487">
    <property type="entry name" value="DEXDc"/>
    <property type="match status" value="1"/>
</dbReference>
<dbReference type="CDD" id="cd18791">
    <property type="entry name" value="SF2_C_RHA"/>
    <property type="match status" value="1"/>
</dbReference>
<sequence length="746" mass="83899">MAQCDQGDACSNFYCAYLHPPEWDPCEAGSKCVDIMCSHTSHPPDRILQQQQQENNNQEVQLPNSKPLKSIEQRQIERQNTQLPILAAKDEFCRRLQKERVLVVRAETGSGKSTQLPQYAAEYFGGLVVCTQPRVIAAISLARRVANEYDGISVGKSVGYRVGHASVGKDNNRVPGTDILYVTDAALVQENQESGVLRDTRVLIIDEAHERSLYTDIVIGMAKLLLNMRPTDFYVVISSATVDPKKFLDFFQLTDSSILNVPGRLYEVRIGYDPNPRGSIVEHAISVLFKLYDQFQGHTLVFLPGAREIQQAIDLFNRNIPKNCVALPLYAALSPEEQNQVLQFDEGPNNELRMVVFCTNIAETSVTINNVRLVIDSGLVKEPRFDNERRLPIIETMQISRSSADQRTGRAGRTAPGYCIRLYKQTDLIRQNIEPTILRSSLDLVALRIICLRLDPMEFPFIDPPDATIIKASLDLLKKLSCIDTDHFITRRGQLFNELGFDPCYSAFLVDTYLEHGPILDLLASVVPILTTSSFRSDMIGALEEEKQAARNRVIDGAKEHDSDLLYLVSIFKKWCVSGSIDPNTHSCQICHMRSSKESSCASCRAAYSRTHLLNNRTLCIIENLYETTIKVLTNSHWQLNPGTLVDTKESDILGINLIKYFPERRGEILSKRARFKDAIMIQSGFYATLSDSSVFSHRKIVNPHFIAMSVMELSSDVHRIDQLHPCQSPSESTEQPIITNVVVNS</sequence>
<dbReference type="PANTHER" id="PTHR18934">
    <property type="entry name" value="ATP-DEPENDENT RNA HELICASE"/>
    <property type="match status" value="1"/>
</dbReference>
<dbReference type="Gene3D" id="1.20.120.1080">
    <property type="match status" value="1"/>
</dbReference>
<evidence type="ECO:0000256" key="1">
    <source>
        <dbReference type="ARBA" id="ARBA00022741"/>
    </source>
</evidence>
<evidence type="ECO:0000259" key="5">
    <source>
        <dbReference type="PROSITE" id="PS51192"/>
    </source>
</evidence>
<evidence type="ECO:0000256" key="2">
    <source>
        <dbReference type="ARBA" id="ARBA00022801"/>
    </source>
</evidence>
<dbReference type="PROSITE" id="PS51194">
    <property type="entry name" value="HELICASE_CTER"/>
    <property type="match status" value="1"/>
</dbReference>
<name>A0A814P6K1_9BILA</name>
<protein>
    <recommendedName>
        <fullName evidence="9">RNA helicase</fullName>
    </recommendedName>
</protein>
<evidence type="ECO:0000313" key="8">
    <source>
        <dbReference type="Proteomes" id="UP000663889"/>
    </source>
</evidence>
<proteinExistence type="predicted"/>
<dbReference type="SUPFAM" id="SSF52540">
    <property type="entry name" value="P-loop containing nucleoside triphosphate hydrolases"/>
    <property type="match status" value="1"/>
</dbReference>
<dbReference type="CDD" id="cd17917">
    <property type="entry name" value="DEXHc_RHA-like"/>
    <property type="match status" value="1"/>
</dbReference>
<dbReference type="EMBL" id="CAJNOU010000848">
    <property type="protein sequence ID" value="CAF1101434.1"/>
    <property type="molecule type" value="Genomic_DNA"/>
</dbReference>
<dbReference type="Gene3D" id="3.40.50.300">
    <property type="entry name" value="P-loop containing nucleotide triphosphate hydrolases"/>
    <property type="match status" value="2"/>
</dbReference>
<evidence type="ECO:0000313" key="7">
    <source>
        <dbReference type="EMBL" id="CAF1101434.1"/>
    </source>
</evidence>
<dbReference type="GO" id="GO:0004386">
    <property type="term" value="F:helicase activity"/>
    <property type="evidence" value="ECO:0007669"/>
    <property type="project" value="UniProtKB-KW"/>
</dbReference>
<comment type="caution">
    <text evidence="7">The sequence shown here is derived from an EMBL/GenBank/DDBJ whole genome shotgun (WGS) entry which is preliminary data.</text>
</comment>
<keyword evidence="1" id="KW-0547">Nucleotide-binding</keyword>
<keyword evidence="3" id="KW-0347">Helicase</keyword>
<dbReference type="InterPro" id="IPR011545">
    <property type="entry name" value="DEAD/DEAH_box_helicase_dom"/>
</dbReference>
<dbReference type="GO" id="GO:0005524">
    <property type="term" value="F:ATP binding"/>
    <property type="evidence" value="ECO:0007669"/>
    <property type="project" value="UniProtKB-KW"/>
</dbReference>
<dbReference type="PANTHER" id="PTHR18934:SF221">
    <property type="entry name" value="ATP-DEPENDENT RNA HELICASE DHX34-RELATED"/>
    <property type="match status" value="1"/>
</dbReference>
<dbReference type="AlphaFoldDB" id="A0A814P6K1"/>
<dbReference type="GO" id="GO:0016787">
    <property type="term" value="F:hydrolase activity"/>
    <property type="evidence" value="ECO:0007669"/>
    <property type="project" value="UniProtKB-KW"/>
</dbReference>
<evidence type="ECO:0000256" key="4">
    <source>
        <dbReference type="ARBA" id="ARBA00022840"/>
    </source>
</evidence>